<feature type="transmembrane region" description="Helical" evidence="10">
    <location>
        <begin position="175"/>
        <end position="198"/>
    </location>
</feature>
<evidence type="ECO:0000256" key="5">
    <source>
        <dbReference type="ARBA" id="ARBA00022989"/>
    </source>
</evidence>
<evidence type="ECO:0000256" key="3">
    <source>
        <dbReference type="ARBA" id="ARBA00022475"/>
    </source>
</evidence>
<proteinExistence type="predicted"/>
<gene>
    <name evidence="12" type="ORF">D6Z83_12300</name>
    <name evidence="13" type="ORF">EBE87_00980</name>
</gene>
<evidence type="ECO:0000256" key="10">
    <source>
        <dbReference type="SAM" id="Phobius"/>
    </source>
</evidence>
<feature type="transmembrane region" description="Helical" evidence="10">
    <location>
        <begin position="261"/>
        <end position="283"/>
    </location>
</feature>
<evidence type="ECO:0000313" key="12">
    <source>
        <dbReference type="EMBL" id="RKK03867.1"/>
    </source>
</evidence>
<feature type="transmembrane region" description="Helical" evidence="10">
    <location>
        <begin position="111"/>
        <end position="137"/>
    </location>
</feature>
<keyword evidence="7" id="KW-0406">Ion transport</keyword>
<dbReference type="EMBL" id="RAQU01000065">
    <property type="protein sequence ID" value="RKK03867.1"/>
    <property type="molecule type" value="Genomic_DNA"/>
</dbReference>
<keyword evidence="5 10" id="KW-1133">Transmembrane helix</keyword>
<dbReference type="InterPro" id="IPR006153">
    <property type="entry name" value="Cation/H_exchanger_TM"/>
</dbReference>
<dbReference type="Proteomes" id="UP000278036">
    <property type="component" value="Unassembled WGS sequence"/>
</dbReference>
<keyword evidence="2" id="KW-0813">Transport</keyword>
<evidence type="ECO:0000256" key="8">
    <source>
        <dbReference type="ARBA" id="ARBA00023136"/>
    </source>
</evidence>
<accession>A0A3A9J9C7</accession>
<dbReference type="PANTHER" id="PTHR10110:SF86">
    <property type="entry name" value="SODIUM_HYDROGEN EXCHANGER 7"/>
    <property type="match status" value="1"/>
</dbReference>
<protein>
    <submittedName>
        <fullName evidence="12">Sodium:proton antiporter</fullName>
    </submittedName>
</protein>
<keyword evidence="8 10" id="KW-0472">Membrane</keyword>
<dbReference type="GO" id="GO:0051453">
    <property type="term" value="P:regulation of intracellular pH"/>
    <property type="evidence" value="ECO:0007669"/>
    <property type="project" value="TreeGrafter"/>
</dbReference>
<evidence type="ECO:0000256" key="7">
    <source>
        <dbReference type="ARBA" id="ARBA00023065"/>
    </source>
</evidence>
<reference evidence="12 15" key="1">
    <citation type="submission" date="2018-09" db="EMBL/GenBank/DDBJ databases">
        <title>Roseomonas sp. nov., isolated from feces of Tibetan antelopes in the Qinghai-Tibet plateau, China.</title>
        <authorList>
            <person name="Tian Z."/>
        </authorList>
    </citation>
    <scope>NUCLEOTIDE SEQUENCE [LARGE SCALE GENOMIC DNA]</scope>
    <source>
        <strain evidence="13 14">Z23</strain>
        <strain evidence="12 15">Z24</strain>
    </source>
</reference>
<feature type="transmembrane region" description="Helical" evidence="10">
    <location>
        <begin position="28"/>
        <end position="46"/>
    </location>
</feature>
<evidence type="ECO:0000313" key="13">
    <source>
        <dbReference type="EMBL" id="RMI26991.1"/>
    </source>
</evidence>
<dbReference type="GO" id="GO:0015386">
    <property type="term" value="F:potassium:proton antiporter activity"/>
    <property type="evidence" value="ECO:0007669"/>
    <property type="project" value="TreeGrafter"/>
</dbReference>
<dbReference type="InterPro" id="IPR018422">
    <property type="entry name" value="Cation/H_exchanger_CPA1"/>
</dbReference>
<organism evidence="12 15">
    <name type="scientific">Teichococcus wenyumeiae</name>
    <dbReference type="NCBI Taxonomy" id="2478470"/>
    <lineage>
        <taxon>Bacteria</taxon>
        <taxon>Pseudomonadati</taxon>
        <taxon>Pseudomonadota</taxon>
        <taxon>Alphaproteobacteria</taxon>
        <taxon>Acetobacterales</taxon>
        <taxon>Roseomonadaceae</taxon>
        <taxon>Roseomonas</taxon>
    </lineage>
</organism>
<dbReference type="Gene3D" id="6.10.140.1330">
    <property type="match status" value="1"/>
</dbReference>
<feature type="transmembrane region" description="Helical" evidence="10">
    <location>
        <begin position="6"/>
        <end position="21"/>
    </location>
</feature>
<feature type="transmembrane region" description="Helical" evidence="10">
    <location>
        <begin position="231"/>
        <end position="249"/>
    </location>
</feature>
<dbReference type="GO" id="GO:0015385">
    <property type="term" value="F:sodium:proton antiporter activity"/>
    <property type="evidence" value="ECO:0007669"/>
    <property type="project" value="InterPro"/>
</dbReference>
<dbReference type="PANTHER" id="PTHR10110">
    <property type="entry name" value="SODIUM/HYDROGEN EXCHANGER"/>
    <property type="match status" value="1"/>
</dbReference>
<dbReference type="AlphaFoldDB" id="A0A3A9J9C7"/>
<feature type="transmembrane region" description="Helical" evidence="10">
    <location>
        <begin position="373"/>
        <end position="395"/>
    </location>
</feature>
<feature type="transmembrane region" description="Helical" evidence="10">
    <location>
        <begin position="81"/>
        <end position="105"/>
    </location>
</feature>
<keyword evidence="14" id="KW-1185">Reference proteome</keyword>
<comment type="caution">
    <text evidence="12">The sequence shown here is derived from an EMBL/GenBank/DDBJ whole genome shotgun (WGS) entry which is preliminary data.</text>
</comment>
<feature type="transmembrane region" description="Helical" evidence="10">
    <location>
        <begin position="149"/>
        <end position="169"/>
    </location>
</feature>
<dbReference type="InParanoid" id="A0A3A9J9C7"/>
<dbReference type="RefSeq" id="WP_120638604.1">
    <property type="nucleotide sequence ID" value="NZ_RAQU01000065.1"/>
</dbReference>
<keyword evidence="3" id="KW-1003">Cell membrane</keyword>
<keyword evidence="4 10" id="KW-0812">Transmembrane</keyword>
<evidence type="ECO:0000256" key="1">
    <source>
        <dbReference type="ARBA" id="ARBA00004651"/>
    </source>
</evidence>
<evidence type="ECO:0000259" key="11">
    <source>
        <dbReference type="Pfam" id="PF00999"/>
    </source>
</evidence>
<dbReference type="GO" id="GO:0005886">
    <property type="term" value="C:plasma membrane"/>
    <property type="evidence" value="ECO:0007669"/>
    <property type="project" value="UniProtKB-SubCell"/>
</dbReference>
<keyword evidence="6" id="KW-0915">Sodium</keyword>
<feature type="transmembrane region" description="Helical" evidence="10">
    <location>
        <begin position="205"/>
        <end position="225"/>
    </location>
</feature>
<dbReference type="Proteomes" id="UP000274097">
    <property type="component" value="Unassembled WGS sequence"/>
</dbReference>
<feature type="transmembrane region" description="Helical" evidence="10">
    <location>
        <begin position="295"/>
        <end position="319"/>
    </location>
</feature>
<name>A0A3A9J9C7_9PROT</name>
<feature type="transmembrane region" description="Helical" evidence="10">
    <location>
        <begin position="340"/>
        <end position="361"/>
    </location>
</feature>
<dbReference type="EMBL" id="RFLX01000001">
    <property type="protein sequence ID" value="RMI26991.1"/>
    <property type="molecule type" value="Genomic_DNA"/>
</dbReference>
<keyword evidence="9" id="KW-0739">Sodium transport</keyword>
<evidence type="ECO:0000256" key="9">
    <source>
        <dbReference type="ARBA" id="ARBA00023201"/>
    </source>
</evidence>
<comment type="subcellular location">
    <subcellularLocation>
        <location evidence="1">Cell membrane</location>
        <topology evidence="1">Multi-pass membrane protein</topology>
    </subcellularLocation>
</comment>
<evidence type="ECO:0000313" key="14">
    <source>
        <dbReference type="Proteomes" id="UP000274097"/>
    </source>
</evidence>
<feature type="domain" description="Cation/H+ exchanger transmembrane" evidence="11">
    <location>
        <begin position="12"/>
        <end position="397"/>
    </location>
</feature>
<evidence type="ECO:0000313" key="15">
    <source>
        <dbReference type="Proteomes" id="UP000278036"/>
    </source>
</evidence>
<dbReference type="GO" id="GO:0098719">
    <property type="term" value="P:sodium ion import across plasma membrane"/>
    <property type="evidence" value="ECO:0007669"/>
    <property type="project" value="TreeGrafter"/>
</dbReference>
<evidence type="ECO:0000256" key="6">
    <source>
        <dbReference type="ARBA" id="ARBA00023053"/>
    </source>
</evidence>
<dbReference type="Pfam" id="PF00999">
    <property type="entry name" value="Na_H_Exchanger"/>
    <property type="match status" value="1"/>
</dbReference>
<dbReference type="OrthoDB" id="9809206at2"/>
<evidence type="ECO:0000256" key="2">
    <source>
        <dbReference type="ARBA" id="ARBA00022448"/>
    </source>
</evidence>
<evidence type="ECO:0000256" key="4">
    <source>
        <dbReference type="ARBA" id="ARBA00022692"/>
    </source>
</evidence>
<sequence length="514" mass="54880">MLLFESLLGLLLVAVVLLWVSRHLPVPYPTLLALAGVLVALLPFAPAVEIEPHLALVLFIAPALLDAGYDTSPRDLRRHWVSLLSLAVLAVLATALAVALAGWAWAGLPFAAALTLGAIVAPPDAAASTAVLNRIGLPRRSMLVLQGESLLNDATALLIFGAASAWASAGGTSGLGLLELALAAPGGVLLGLAIAWPYLRLRPNFAGTLSATVLEFTTTFGAWLLADRLHVSPVLTVVTFAMAIARGISEQQPARDRVQSLAVWSLAVFVLNVLAFLLMGLQARSILGKLEPGEFWPALSVAALVLVVVILVRIAWVMLSRLAAGVSMAETHGMPAVPPWRVSFLVSWCGMRGLLTLATAFALPQDFPARDVIVLSAFSVVLGTLVLQGATITPLMRLLGINSDRTLNEELAEARQALDSVAIEAAGREEPELARALRLRYAHAKKAAASPEDPLGSSDYDQATLRVVQAQRHCLHAMRQSGRVADDVYRRLEEELDWAELDARPHQDNELREA</sequence>